<protein>
    <recommendedName>
        <fullName evidence="7">EF-hand domain-containing protein</fullName>
    </recommendedName>
</protein>
<name>A0ABP0PM91_9DINO</name>
<evidence type="ECO:0000259" key="7">
    <source>
        <dbReference type="PROSITE" id="PS50222"/>
    </source>
</evidence>
<dbReference type="SMART" id="SM00054">
    <property type="entry name" value="EFh"/>
    <property type="match status" value="4"/>
</dbReference>
<dbReference type="PROSITE" id="PS00018">
    <property type="entry name" value="EF_HAND_1"/>
    <property type="match status" value="1"/>
</dbReference>
<evidence type="ECO:0000313" key="9">
    <source>
        <dbReference type="Proteomes" id="UP001642484"/>
    </source>
</evidence>
<dbReference type="InterPro" id="IPR011992">
    <property type="entry name" value="EF-hand-dom_pair"/>
</dbReference>
<dbReference type="InterPro" id="IPR002048">
    <property type="entry name" value="EF_hand_dom"/>
</dbReference>
<feature type="compositionally biased region" description="Low complexity" evidence="6">
    <location>
        <begin position="15"/>
        <end position="24"/>
    </location>
</feature>
<evidence type="ECO:0000256" key="5">
    <source>
        <dbReference type="ARBA" id="ARBA00023212"/>
    </source>
</evidence>
<feature type="compositionally biased region" description="Basic and acidic residues" evidence="6">
    <location>
        <begin position="25"/>
        <end position="34"/>
    </location>
</feature>
<comment type="similarity">
    <text evidence="2">Belongs to the centrin family.</text>
</comment>
<evidence type="ECO:0000256" key="1">
    <source>
        <dbReference type="ARBA" id="ARBA00004245"/>
    </source>
</evidence>
<proteinExistence type="inferred from homology"/>
<keyword evidence="5" id="KW-0963">Cytoplasm</keyword>
<dbReference type="EMBL" id="CAXAMN010023200">
    <property type="protein sequence ID" value="CAK9075845.1"/>
    <property type="molecule type" value="Genomic_DNA"/>
</dbReference>
<gene>
    <name evidence="8" type="ORF">CCMP2556_LOCUS37373</name>
</gene>
<evidence type="ECO:0000256" key="6">
    <source>
        <dbReference type="SAM" id="MobiDB-lite"/>
    </source>
</evidence>
<comment type="caution">
    <text evidence="8">The sequence shown here is derived from an EMBL/GenBank/DDBJ whole genome shotgun (WGS) entry which is preliminary data.</text>
</comment>
<dbReference type="Proteomes" id="UP001642484">
    <property type="component" value="Unassembled WGS sequence"/>
</dbReference>
<keyword evidence="9" id="KW-1185">Reference proteome</keyword>
<feature type="region of interest" description="Disordered" evidence="6">
    <location>
        <begin position="9"/>
        <end position="34"/>
    </location>
</feature>
<keyword evidence="5" id="KW-0206">Cytoskeleton</keyword>
<dbReference type="PANTHER" id="PTHR23048:SF59">
    <property type="entry name" value="EF-HAND SUPERFAMILY PROTEIN"/>
    <property type="match status" value="1"/>
</dbReference>
<evidence type="ECO:0000256" key="3">
    <source>
        <dbReference type="ARBA" id="ARBA00022737"/>
    </source>
</evidence>
<evidence type="ECO:0000256" key="2">
    <source>
        <dbReference type="ARBA" id="ARBA00005253"/>
    </source>
</evidence>
<dbReference type="Pfam" id="PF13499">
    <property type="entry name" value="EF-hand_7"/>
    <property type="match status" value="1"/>
</dbReference>
<keyword evidence="3" id="KW-0677">Repeat</keyword>
<dbReference type="Pfam" id="PF13202">
    <property type="entry name" value="EF-hand_5"/>
    <property type="match status" value="1"/>
</dbReference>
<dbReference type="Gene3D" id="1.10.238.10">
    <property type="entry name" value="EF-hand"/>
    <property type="match status" value="2"/>
</dbReference>
<feature type="domain" description="EF-hand" evidence="7">
    <location>
        <begin position="55"/>
        <end position="90"/>
    </location>
</feature>
<reference evidence="8 9" key="1">
    <citation type="submission" date="2024-02" db="EMBL/GenBank/DDBJ databases">
        <authorList>
            <person name="Chen Y."/>
            <person name="Shah S."/>
            <person name="Dougan E. K."/>
            <person name="Thang M."/>
            <person name="Chan C."/>
        </authorList>
    </citation>
    <scope>NUCLEOTIDE SEQUENCE [LARGE SCALE GENOMIC DNA]</scope>
</reference>
<dbReference type="PROSITE" id="PS50222">
    <property type="entry name" value="EF_HAND_2"/>
    <property type="match status" value="3"/>
</dbReference>
<accession>A0ABP0PM91</accession>
<feature type="domain" description="EF-hand" evidence="7">
    <location>
        <begin position="161"/>
        <end position="196"/>
    </location>
</feature>
<dbReference type="PANTHER" id="PTHR23048">
    <property type="entry name" value="MYOSIN LIGHT CHAIN 1, 3"/>
    <property type="match status" value="1"/>
</dbReference>
<evidence type="ECO:0000313" key="8">
    <source>
        <dbReference type="EMBL" id="CAK9075845.1"/>
    </source>
</evidence>
<keyword evidence="4" id="KW-0106">Calcium</keyword>
<feature type="domain" description="EF-hand" evidence="7">
    <location>
        <begin position="125"/>
        <end position="160"/>
    </location>
</feature>
<dbReference type="SUPFAM" id="SSF47473">
    <property type="entry name" value="EF-hand"/>
    <property type="match status" value="1"/>
</dbReference>
<dbReference type="InterPro" id="IPR050230">
    <property type="entry name" value="CALM/Myosin/TropC-like"/>
</dbReference>
<sequence>MALLCPCRRTRRSSENSLSSSGSKESLHSGERIHKQPSQVEDMVFLEANGELSDRALQEIRATFELCDADGSGEIHAKELHTVMRNLGFKVSYEEVDRMIAQADNGSGAINFEKFSRMVMRKMMERKPRVENAFQQFDPDGFGFITLQKLKRVARALGEDLRDDELQDMLNLADKDKDGLVTQQDFMSFMKECGMW</sequence>
<evidence type="ECO:0000256" key="4">
    <source>
        <dbReference type="ARBA" id="ARBA00022837"/>
    </source>
</evidence>
<organism evidence="8 9">
    <name type="scientific">Durusdinium trenchii</name>
    <dbReference type="NCBI Taxonomy" id="1381693"/>
    <lineage>
        <taxon>Eukaryota</taxon>
        <taxon>Sar</taxon>
        <taxon>Alveolata</taxon>
        <taxon>Dinophyceae</taxon>
        <taxon>Suessiales</taxon>
        <taxon>Symbiodiniaceae</taxon>
        <taxon>Durusdinium</taxon>
    </lineage>
</organism>
<dbReference type="InterPro" id="IPR018247">
    <property type="entry name" value="EF_Hand_1_Ca_BS"/>
</dbReference>
<comment type="subcellular location">
    <subcellularLocation>
        <location evidence="1">Cytoplasm</location>
        <location evidence="1">Cytoskeleton</location>
    </subcellularLocation>
</comment>